<evidence type="ECO:0000313" key="4">
    <source>
        <dbReference type="EMBL" id="KAG2423103.1"/>
    </source>
</evidence>
<dbReference type="GO" id="GO:0005506">
    <property type="term" value="F:iron ion binding"/>
    <property type="evidence" value="ECO:0007669"/>
    <property type="project" value="InterPro"/>
</dbReference>
<accession>A0A835VRG7</accession>
<evidence type="ECO:0000256" key="1">
    <source>
        <dbReference type="PIRSR" id="PIRSR602401-1"/>
    </source>
</evidence>
<feature type="compositionally biased region" description="Low complexity" evidence="3">
    <location>
        <begin position="467"/>
        <end position="481"/>
    </location>
</feature>
<comment type="cofactor">
    <cofactor evidence="1">
        <name>heme</name>
        <dbReference type="ChEBI" id="CHEBI:30413"/>
    </cofactor>
</comment>
<dbReference type="Gene3D" id="1.10.630.10">
    <property type="entry name" value="Cytochrome P450"/>
    <property type="match status" value="1"/>
</dbReference>
<sequence>MTLLQLLLGVPLALLGVLALPVVITLVQEIITKRKYRHIPGPKPSPISGNLREFLTAPGGLLGCLEGWVKRYGDLITFRLGSRQFVLVADPDAARNVMVRLPNHAAMSNPNMHLTKWDLRSMDVWGLLMARDLRSMDVWGLLMARDDYWRGLRAAWQPAFSPASLRGYQALMDREALALAGRLRRQAAAAAAGGGGGGGPKAGEVEVMSEMSRVTLAVVGTAAYGVDFNAPEYGGSGAAAPGSGSGSGPGATLSLAASLEAFRSGRQPSLVSACNDFFRTMSPSARSTWSWAVALPCLLPAIRHVAAVAPDPVLGLHIQSRRVLRQVSTKLITAWRDSHTPASTSSTTSEGAATANGVAATADAAAAAAAGSSSPGVAPGSFLGLMLAARDRSRREGGGKDGAAASLTDAQIEAQVQTFLLAGFETTANALTFAVYLLASHPEAAARLRAEVDAHLPPLAPLEPEQEGGQAEQGSGGAAASQPLSLETLDKLLYTEAVLNEALRLFPPAHATTRETDKDMTIQGAHIPAGTTLWLSIAHLHTRDGVWPEPQAFRPERFLPPDVPGSAPELAPRHPHAHLPFGSGPRMCIGWRFAMQEAKTVLSRLVQAVEFSLAPGQAMPLDTVAGLTLAPRHGVWVRLSPRGAAGGRGQAAAAAAAAGKA</sequence>
<feature type="binding site" description="axial binding residue" evidence="1">
    <location>
        <position position="588"/>
    </location>
    <ligand>
        <name>heme</name>
        <dbReference type="ChEBI" id="CHEBI:30413"/>
    </ligand>
    <ligandPart>
        <name>Fe</name>
        <dbReference type="ChEBI" id="CHEBI:18248"/>
    </ligandPart>
</feature>
<comment type="caution">
    <text evidence="4">The sequence shown here is derived from an EMBL/GenBank/DDBJ whole genome shotgun (WGS) entry which is preliminary data.</text>
</comment>
<dbReference type="Proteomes" id="UP000650467">
    <property type="component" value="Unassembled WGS sequence"/>
</dbReference>
<keyword evidence="1 2" id="KW-0349">Heme</keyword>
<keyword evidence="1 2" id="KW-0408">Iron</keyword>
<dbReference type="InterPro" id="IPR036396">
    <property type="entry name" value="Cyt_P450_sf"/>
</dbReference>
<dbReference type="PRINTS" id="PR00385">
    <property type="entry name" value="P450"/>
</dbReference>
<dbReference type="InterPro" id="IPR002401">
    <property type="entry name" value="Cyt_P450_E_grp-I"/>
</dbReference>
<evidence type="ECO:0000256" key="3">
    <source>
        <dbReference type="SAM" id="MobiDB-lite"/>
    </source>
</evidence>
<dbReference type="SUPFAM" id="SSF48264">
    <property type="entry name" value="Cytochrome P450"/>
    <property type="match status" value="1"/>
</dbReference>
<dbReference type="OrthoDB" id="507451at2759"/>
<name>A0A835VRG7_CHLIN</name>
<dbReference type="PROSITE" id="PS00086">
    <property type="entry name" value="CYTOCHROME_P450"/>
    <property type="match status" value="1"/>
</dbReference>
<evidence type="ECO:0000313" key="5">
    <source>
        <dbReference type="Proteomes" id="UP000650467"/>
    </source>
</evidence>
<organism evidence="4 5">
    <name type="scientific">Chlamydomonas incerta</name>
    <dbReference type="NCBI Taxonomy" id="51695"/>
    <lineage>
        <taxon>Eukaryota</taxon>
        <taxon>Viridiplantae</taxon>
        <taxon>Chlorophyta</taxon>
        <taxon>core chlorophytes</taxon>
        <taxon>Chlorophyceae</taxon>
        <taxon>CS clade</taxon>
        <taxon>Chlamydomonadales</taxon>
        <taxon>Chlamydomonadaceae</taxon>
        <taxon>Chlamydomonas</taxon>
    </lineage>
</organism>
<gene>
    <name evidence="4" type="ORF">HXX76_002327</name>
</gene>
<comment type="similarity">
    <text evidence="2">Belongs to the cytochrome P450 family.</text>
</comment>
<evidence type="ECO:0008006" key="6">
    <source>
        <dbReference type="Google" id="ProtNLM"/>
    </source>
</evidence>
<dbReference type="GO" id="GO:0020037">
    <property type="term" value="F:heme binding"/>
    <property type="evidence" value="ECO:0007669"/>
    <property type="project" value="InterPro"/>
</dbReference>
<dbReference type="EMBL" id="JAEHOC010000086">
    <property type="protein sequence ID" value="KAG2423103.1"/>
    <property type="molecule type" value="Genomic_DNA"/>
</dbReference>
<dbReference type="InterPro" id="IPR017972">
    <property type="entry name" value="Cyt_P450_CS"/>
</dbReference>
<feature type="region of interest" description="Disordered" evidence="3">
    <location>
        <begin position="459"/>
        <end position="481"/>
    </location>
</feature>
<reference evidence="4" key="1">
    <citation type="journal article" date="2020" name="bioRxiv">
        <title>Comparative genomics of Chlamydomonas.</title>
        <authorList>
            <person name="Craig R.J."/>
            <person name="Hasan A.R."/>
            <person name="Ness R.W."/>
            <person name="Keightley P.D."/>
        </authorList>
    </citation>
    <scope>NUCLEOTIDE SEQUENCE</scope>
    <source>
        <strain evidence="4">SAG 7.73</strain>
    </source>
</reference>
<dbReference type="PRINTS" id="PR00463">
    <property type="entry name" value="EP450I"/>
</dbReference>
<dbReference type="PANTHER" id="PTHR24301">
    <property type="entry name" value="THROMBOXANE-A SYNTHASE"/>
    <property type="match status" value="1"/>
</dbReference>
<dbReference type="AlphaFoldDB" id="A0A835VRG7"/>
<dbReference type="Pfam" id="PF00067">
    <property type="entry name" value="p450"/>
    <property type="match status" value="1"/>
</dbReference>
<keyword evidence="1 2" id="KW-0479">Metal-binding</keyword>
<dbReference type="PANTHER" id="PTHR24301:SF2">
    <property type="entry name" value="THROMBOXANE-A SYNTHASE"/>
    <property type="match status" value="1"/>
</dbReference>
<evidence type="ECO:0000256" key="2">
    <source>
        <dbReference type="RuleBase" id="RU000461"/>
    </source>
</evidence>
<dbReference type="GO" id="GO:0016705">
    <property type="term" value="F:oxidoreductase activity, acting on paired donors, with incorporation or reduction of molecular oxygen"/>
    <property type="evidence" value="ECO:0007669"/>
    <property type="project" value="InterPro"/>
</dbReference>
<proteinExistence type="inferred from homology"/>
<dbReference type="GO" id="GO:0004497">
    <property type="term" value="F:monooxygenase activity"/>
    <property type="evidence" value="ECO:0007669"/>
    <property type="project" value="UniProtKB-KW"/>
</dbReference>
<keyword evidence="2" id="KW-0503">Monooxygenase</keyword>
<keyword evidence="5" id="KW-1185">Reference proteome</keyword>
<keyword evidence="2" id="KW-0560">Oxidoreductase</keyword>
<protein>
    <recommendedName>
        <fullName evidence="6">Cytochrome P450</fullName>
    </recommendedName>
</protein>
<dbReference type="InterPro" id="IPR001128">
    <property type="entry name" value="Cyt_P450"/>
</dbReference>